<evidence type="ECO:0000256" key="1">
    <source>
        <dbReference type="SAM" id="MobiDB-lite"/>
    </source>
</evidence>
<evidence type="ECO:0000313" key="3">
    <source>
        <dbReference type="Proteomes" id="UP000008744"/>
    </source>
</evidence>
<protein>
    <submittedName>
        <fullName evidence="2">GL23459</fullName>
    </submittedName>
</protein>
<name>B4G3F4_DROPE</name>
<feature type="compositionally biased region" description="Polar residues" evidence="1">
    <location>
        <begin position="74"/>
        <end position="97"/>
    </location>
</feature>
<sequence>MQSPQPAQPSGSGSHTPVNPTSSLSSVTGTAAASTSTPIRINSAKHSGGGDSLLPSLGLAGVSGTGASTSSHSMPGTPQQSSSVPTGSHLQLQTPSATGGAVTPSGLSMGASNQSLGLSVGAAGSVGGISITPPNSAGLRQSTGEYSCPSSPPHTC</sequence>
<feature type="compositionally biased region" description="Low complexity" evidence="1">
    <location>
        <begin position="115"/>
        <end position="131"/>
    </location>
</feature>
<dbReference type="AlphaFoldDB" id="B4G3F4"/>
<accession>B4G3F4</accession>
<evidence type="ECO:0000313" key="2">
    <source>
        <dbReference type="EMBL" id="EDW24336.1"/>
    </source>
</evidence>
<feature type="compositionally biased region" description="Low complexity" evidence="1">
    <location>
        <begin position="1"/>
        <end position="14"/>
    </location>
</feature>
<dbReference type="EMBL" id="CH479179">
    <property type="protein sequence ID" value="EDW24336.1"/>
    <property type="molecule type" value="Genomic_DNA"/>
</dbReference>
<dbReference type="Proteomes" id="UP000008744">
    <property type="component" value="Unassembled WGS sequence"/>
</dbReference>
<keyword evidence="3" id="KW-1185">Reference proteome</keyword>
<feature type="compositionally biased region" description="Low complexity" evidence="1">
    <location>
        <begin position="21"/>
        <end position="37"/>
    </location>
</feature>
<feature type="region of interest" description="Disordered" evidence="1">
    <location>
        <begin position="1"/>
        <end position="156"/>
    </location>
</feature>
<feature type="compositionally biased region" description="Polar residues" evidence="1">
    <location>
        <begin position="132"/>
        <end position="149"/>
    </location>
</feature>
<dbReference type="PhylomeDB" id="B4G3F4"/>
<proteinExistence type="predicted"/>
<dbReference type="OMA" id="HADICIY"/>
<feature type="compositionally biased region" description="Low complexity" evidence="1">
    <location>
        <begin position="52"/>
        <end position="73"/>
    </location>
</feature>
<dbReference type="OrthoDB" id="10053431at2759"/>
<reference evidence="2 3" key="1">
    <citation type="journal article" date="2007" name="Nature">
        <title>Evolution of genes and genomes on the Drosophila phylogeny.</title>
        <authorList>
            <consortium name="Drosophila 12 Genomes Consortium"/>
            <person name="Clark A.G."/>
            <person name="Eisen M.B."/>
            <person name="Smith D.R."/>
            <person name="Bergman C.M."/>
            <person name="Oliver B."/>
            <person name="Markow T.A."/>
            <person name="Kaufman T.C."/>
            <person name="Kellis M."/>
            <person name="Gelbart W."/>
            <person name="Iyer V.N."/>
            <person name="Pollard D.A."/>
            <person name="Sackton T.B."/>
            <person name="Larracuente A.M."/>
            <person name="Singh N.D."/>
            <person name="Abad J.P."/>
            <person name="Abt D.N."/>
            <person name="Adryan B."/>
            <person name="Aguade M."/>
            <person name="Akashi H."/>
            <person name="Anderson W.W."/>
            <person name="Aquadro C.F."/>
            <person name="Ardell D.H."/>
            <person name="Arguello R."/>
            <person name="Artieri C.G."/>
            <person name="Barbash D.A."/>
            <person name="Barker D."/>
            <person name="Barsanti P."/>
            <person name="Batterham P."/>
            <person name="Batzoglou S."/>
            <person name="Begun D."/>
            <person name="Bhutkar A."/>
            <person name="Blanco E."/>
            <person name="Bosak S.A."/>
            <person name="Bradley R.K."/>
            <person name="Brand A.D."/>
            <person name="Brent M.R."/>
            <person name="Brooks A.N."/>
            <person name="Brown R.H."/>
            <person name="Butlin R.K."/>
            <person name="Caggese C."/>
            <person name="Calvi B.R."/>
            <person name="Bernardo de Carvalho A."/>
            <person name="Caspi A."/>
            <person name="Castrezana S."/>
            <person name="Celniker S.E."/>
            <person name="Chang J.L."/>
            <person name="Chapple C."/>
            <person name="Chatterji S."/>
            <person name="Chinwalla A."/>
            <person name="Civetta A."/>
            <person name="Clifton S.W."/>
            <person name="Comeron J.M."/>
            <person name="Costello J.C."/>
            <person name="Coyne J.A."/>
            <person name="Daub J."/>
            <person name="David R.G."/>
            <person name="Delcher A.L."/>
            <person name="Delehaunty K."/>
            <person name="Do C.B."/>
            <person name="Ebling H."/>
            <person name="Edwards K."/>
            <person name="Eickbush T."/>
            <person name="Evans J.D."/>
            <person name="Filipski A."/>
            <person name="Findeiss S."/>
            <person name="Freyhult E."/>
            <person name="Fulton L."/>
            <person name="Fulton R."/>
            <person name="Garcia A.C."/>
            <person name="Gardiner A."/>
            <person name="Garfield D.A."/>
            <person name="Garvin B.E."/>
            <person name="Gibson G."/>
            <person name="Gilbert D."/>
            <person name="Gnerre S."/>
            <person name="Godfrey J."/>
            <person name="Good R."/>
            <person name="Gotea V."/>
            <person name="Gravely B."/>
            <person name="Greenberg A.J."/>
            <person name="Griffiths-Jones S."/>
            <person name="Gross S."/>
            <person name="Guigo R."/>
            <person name="Gustafson E.A."/>
            <person name="Haerty W."/>
            <person name="Hahn M.W."/>
            <person name="Halligan D.L."/>
            <person name="Halpern A.L."/>
            <person name="Halter G.M."/>
            <person name="Han M.V."/>
            <person name="Heger A."/>
            <person name="Hillier L."/>
            <person name="Hinrichs A.S."/>
            <person name="Holmes I."/>
            <person name="Hoskins R.A."/>
            <person name="Hubisz M.J."/>
            <person name="Hultmark D."/>
            <person name="Huntley M.A."/>
            <person name="Jaffe D.B."/>
            <person name="Jagadeeshan S."/>
            <person name="Jeck W.R."/>
            <person name="Johnson J."/>
            <person name="Jones C.D."/>
            <person name="Jordan W.C."/>
            <person name="Karpen G.H."/>
            <person name="Kataoka E."/>
            <person name="Keightley P.D."/>
            <person name="Kheradpour P."/>
            <person name="Kirkness E.F."/>
            <person name="Koerich L.B."/>
            <person name="Kristiansen K."/>
            <person name="Kudrna D."/>
            <person name="Kulathinal R.J."/>
            <person name="Kumar S."/>
            <person name="Kwok R."/>
            <person name="Lander E."/>
            <person name="Langley C.H."/>
            <person name="Lapoint R."/>
            <person name="Lazzaro B.P."/>
            <person name="Lee S.J."/>
            <person name="Levesque L."/>
            <person name="Li R."/>
            <person name="Lin C.F."/>
            <person name="Lin M.F."/>
            <person name="Lindblad-Toh K."/>
            <person name="Llopart A."/>
            <person name="Long M."/>
            <person name="Low L."/>
            <person name="Lozovsky E."/>
            <person name="Lu J."/>
            <person name="Luo M."/>
            <person name="Machado C.A."/>
            <person name="Makalowski W."/>
            <person name="Marzo M."/>
            <person name="Matsuda M."/>
            <person name="Matzkin L."/>
            <person name="McAllister B."/>
            <person name="McBride C.S."/>
            <person name="McKernan B."/>
            <person name="McKernan K."/>
            <person name="Mendez-Lago M."/>
            <person name="Minx P."/>
            <person name="Mollenhauer M.U."/>
            <person name="Montooth K."/>
            <person name="Mount S.M."/>
            <person name="Mu X."/>
            <person name="Myers E."/>
            <person name="Negre B."/>
            <person name="Newfeld S."/>
            <person name="Nielsen R."/>
            <person name="Noor M.A."/>
            <person name="O'Grady P."/>
            <person name="Pachter L."/>
            <person name="Papaceit M."/>
            <person name="Parisi M.J."/>
            <person name="Parisi M."/>
            <person name="Parts L."/>
            <person name="Pedersen J.S."/>
            <person name="Pesole G."/>
            <person name="Phillippy A.M."/>
            <person name="Ponting C.P."/>
            <person name="Pop M."/>
            <person name="Porcelli D."/>
            <person name="Powell J.R."/>
            <person name="Prohaska S."/>
            <person name="Pruitt K."/>
            <person name="Puig M."/>
            <person name="Quesneville H."/>
            <person name="Ram K.R."/>
            <person name="Rand D."/>
            <person name="Rasmussen M.D."/>
            <person name="Reed L.K."/>
            <person name="Reenan R."/>
            <person name="Reily A."/>
            <person name="Remington K.A."/>
            <person name="Rieger T.T."/>
            <person name="Ritchie M.G."/>
            <person name="Robin C."/>
            <person name="Rogers Y.H."/>
            <person name="Rohde C."/>
            <person name="Rozas J."/>
            <person name="Rubenfield M.J."/>
            <person name="Ruiz A."/>
            <person name="Russo S."/>
            <person name="Salzberg S.L."/>
            <person name="Sanchez-Gracia A."/>
            <person name="Saranga D.J."/>
            <person name="Sato H."/>
            <person name="Schaeffer S.W."/>
            <person name="Schatz M.C."/>
            <person name="Schlenke T."/>
            <person name="Schwartz R."/>
            <person name="Segarra C."/>
            <person name="Singh R.S."/>
            <person name="Sirot L."/>
            <person name="Sirota M."/>
            <person name="Sisneros N.B."/>
            <person name="Smith C.D."/>
            <person name="Smith T.F."/>
            <person name="Spieth J."/>
            <person name="Stage D.E."/>
            <person name="Stark A."/>
            <person name="Stephan W."/>
            <person name="Strausberg R.L."/>
            <person name="Strempel S."/>
            <person name="Sturgill D."/>
            <person name="Sutton G."/>
            <person name="Sutton G.G."/>
            <person name="Tao W."/>
            <person name="Teichmann S."/>
            <person name="Tobari Y.N."/>
            <person name="Tomimura Y."/>
            <person name="Tsolas J.M."/>
            <person name="Valente V.L."/>
            <person name="Venter E."/>
            <person name="Venter J.C."/>
            <person name="Vicario S."/>
            <person name="Vieira F.G."/>
            <person name="Vilella A.J."/>
            <person name="Villasante A."/>
            <person name="Walenz B."/>
            <person name="Wang J."/>
            <person name="Wasserman M."/>
            <person name="Watts T."/>
            <person name="Wilson D."/>
            <person name="Wilson R.K."/>
            <person name="Wing R.A."/>
            <person name="Wolfner M.F."/>
            <person name="Wong A."/>
            <person name="Wong G.K."/>
            <person name="Wu C.I."/>
            <person name="Wu G."/>
            <person name="Yamamoto D."/>
            <person name="Yang H.P."/>
            <person name="Yang S.P."/>
            <person name="Yorke J.A."/>
            <person name="Yoshida K."/>
            <person name="Zdobnov E."/>
            <person name="Zhang P."/>
            <person name="Zhang Y."/>
            <person name="Zimin A.V."/>
            <person name="Baldwin J."/>
            <person name="Abdouelleil A."/>
            <person name="Abdulkadir J."/>
            <person name="Abebe A."/>
            <person name="Abera B."/>
            <person name="Abreu J."/>
            <person name="Acer S.C."/>
            <person name="Aftuck L."/>
            <person name="Alexander A."/>
            <person name="An P."/>
            <person name="Anderson E."/>
            <person name="Anderson S."/>
            <person name="Arachi H."/>
            <person name="Azer M."/>
            <person name="Bachantsang P."/>
            <person name="Barry A."/>
            <person name="Bayul T."/>
            <person name="Berlin A."/>
            <person name="Bessette D."/>
            <person name="Bloom T."/>
            <person name="Blye J."/>
            <person name="Boguslavskiy L."/>
            <person name="Bonnet C."/>
            <person name="Boukhgalter B."/>
            <person name="Bourzgui I."/>
            <person name="Brown A."/>
            <person name="Cahill P."/>
            <person name="Channer S."/>
            <person name="Cheshatsang Y."/>
            <person name="Chuda L."/>
            <person name="Citroen M."/>
            <person name="Collymore A."/>
            <person name="Cooke P."/>
            <person name="Costello M."/>
            <person name="D'Aco K."/>
            <person name="Daza R."/>
            <person name="De Haan G."/>
            <person name="DeGray S."/>
            <person name="DeMaso C."/>
            <person name="Dhargay N."/>
            <person name="Dooley K."/>
            <person name="Dooley E."/>
            <person name="Doricent M."/>
            <person name="Dorje P."/>
            <person name="Dorjee K."/>
            <person name="Dupes A."/>
            <person name="Elong R."/>
            <person name="Falk J."/>
            <person name="Farina A."/>
            <person name="Faro S."/>
            <person name="Ferguson D."/>
            <person name="Fisher S."/>
            <person name="Foley C.D."/>
            <person name="Franke A."/>
            <person name="Friedrich D."/>
            <person name="Gadbois L."/>
            <person name="Gearin G."/>
            <person name="Gearin C.R."/>
            <person name="Giannoukos G."/>
            <person name="Goode T."/>
            <person name="Graham J."/>
            <person name="Grandbois E."/>
            <person name="Grewal S."/>
            <person name="Gyaltsen K."/>
            <person name="Hafez N."/>
            <person name="Hagos B."/>
            <person name="Hall J."/>
            <person name="Henson C."/>
            <person name="Hollinger A."/>
            <person name="Honan T."/>
            <person name="Huard M.D."/>
            <person name="Hughes L."/>
            <person name="Hurhula B."/>
            <person name="Husby M.E."/>
            <person name="Kamat A."/>
            <person name="Kanga B."/>
            <person name="Kashin S."/>
            <person name="Khazanovich D."/>
            <person name="Kisner P."/>
            <person name="Lance K."/>
            <person name="Lara M."/>
            <person name="Lee W."/>
            <person name="Lennon N."/>
            <person name="Letendre F."/>
            <person name="LeVine R."/>
            <person name="Lipovsky A."/>
            <person name="Liu X."/>
            <person name="Liu J."/>
            <person name="Liu S."/>
            <person name="Lokyitsang T."/>
            <person name="Lokyitsang Y."/>
            <person name="Lubonja R."/>
            <person name="Lui A."/>
            <person name="MacDonald P."/>
            <person name="Magnisalis V."/>
            <person name="Maru K."/>
            <person name="Matthews C."/>
            <person name="McCusker W."/>
            <person name="McDonough S."/>
            <person name="Mehta T."/>
            <person name="Meldrim J."/>
            <person name="Meneus L."/>
            <person name="Mihai O."/>
            <person name="Mihalev A."/>
            <person name="Mihova T."/>
            <person name="Mittelman R."/>
            <person name="Mlenga V."/>
            <person name="Montmayeur A."/>
            <person name="Mulrain L."/>
            <person name="Navidi A."/>
            <person name="Naylor J."/>
            <person name="Negash T."/>
            <person name="Nguyen T."/>
            <person name="Nguyen N."/>
            <person name="Nicol R."/>
            <person name="Norbu C."/>
            <person name="Norbu N."/>
            <person name="Novod N."/>
            <person name="O'Neill B."/>
            <person name="Osman S."/>
            <person name="Markiewicz E."/>
            <person name="Oyono O.L."/>
            <person name="Patti C."/>
            <person name="Phunkhang P."/>
            <person name="Pierre F."/>
            <person name="Priest M."/>
            <person name="Raghuraman S."/>
            <person name="Rege F."/>
            <person name="Reyes R."/>
            <person name="Rise C."/>
            <person name="Rogov P."/>
            <person name="Ross K."/>
            <person name="Ryan E."/>
            <person name="Settipalli S."/>
            <person name="Shea T."/>
            <person name="Sherpa N."/>
            <person name="Shi L."/>
            <person name="Shih D."/>
            <person name="Sparrow T."/>
            <person name="Spaulding J."/>
            <person name="Stalker J."/>
            <person name="Stange-Thomann N."/>
            <person name="Stavropoulos S."/>
            <person name="Stone C."/>
            <person name="Strader C."/>
            <person name="Tesfaye S."/>
            <person name="Thomson T."/>
            <person name="Thoulutsang Y."/>
            <person name="Thoulutsang D."/>
            <person name="Topham K."/>
            <person name="Topping I."/>
            <person name="Tsamla T."/>
            <person name="Vassiliev H."/>
            <person name="Vo A."/>
            <person name="Wangchuk T."/>
            <person name="Wangdi T."/>
            <person name="Weiand M."/>
            <person name="Wilkinson J."/>
            <person name="Wilson A."/>
            <person name="Yadav S."/>
            <person name="Young G."/>
            <person name="Yu Q."/>
            <person name="Zembek L."/>
            <person name="Zhong D."/>
            <person name="Zimmer A."/>
            <person name="Zwirko Z."/>
            <person name="Jaffe D.B."/>
            <person name="Alvarez P."/>
            <person name="Brockman W."/>
            <person name="Butler J."/>
            <person name="Chin C."/>
            <person name="Gnerre S."/>
            <person name="Grabherr M."/>
            <person name="Kleber M."/>
            <person name="Mauceli E."/>
            <person name="MacCallum I."/>
        </authorList>
    </citation>
    <scope>NUCLEOTIDE SEQUENCE [LARGE SCALE GENOMIC DNA]</scope>
    <source>
        <strain evidence="3">MSH-3 / Tucson 14011-0111.49</strain>
    </source>
</reference>
<organism evidence="3">
    <name type="scientific">Drosophila persimilis</name>
    <name type="common">Fruit fly</name>
    <dbReference type="NCBI Taxonomy" id="7234"/>
    <lineage>
        <taxon>Eukaryota</taxon>
        <taxon>Metazoa</taxon>
        <taxon>Ecdysozoa</taxon>
        <taxon>Arthropoda</taxon>
        <taxon>Hexapoda</taxon>
        <taxon>Insecta</taxon>
        <taxon>Pterygota</taxon>
        <taxon>Neoptera</taxon>
        <taxon>Endopterygota</taxon>
        <taxon>Diptera</taxon>
        <taxon>Brachycera</taxon>
        <taxon>Muscomorpha</taxon>
        <taxon>Ephydroidea</taxon>
        <taxon>Drosophilidae</taxon>
        <taxon>Drosophila</taxon>
        <taxon>Sophophora</taxon>
    </lineage>
</organism>
<dbReference type="HOGENOM" id="CLU_123011_0_0_1"/>
<gene>
    <name evidence="2" type="primary">Dper\GL23459</name>
    <name evidence="2" type="ORF">Dper_GL23459</name>
</gene>